<dbReference type="Proteomes" id="UP000000420">
    <property type="component" value="Chromosome"/>
</dbReference>
<dbReference type="GO" id="GO:0008270">
    <property type="term" value="F:zinc ion binding"/>
    <property type="evidence" value="ECO:0007669"/>
    <property type="project" value="InterPro"/>
</dbReference>
<accession>A0A0H2XBU3</accession>
<dbReference type="GO" id="GO:0016818">
    <property type="term" value="F:hydrolase activity, acting on acid anhydrides, in phosphorus-containing anhydrides"/>
    <property type="evidence" value="ECO:0007669"/>
    <property type="project" value="InterPro"/>
</dbReference>
<dbReference type="InterPro" id="IPR014905">
    <property type="entry name" value="HIRAN"/>
</dbReference>
<evidence type="ECO:0000313" key="5">
    <source>
        <dbReference type="Proteomes" id="UP000000420"/>
    </source>
</evidence>
<dbReference type="GO" id="GO:0003676">
    <property type="term" value="F:nucleic acid binding"/>
    <property type="evidence" value="ECO:0007669"/>
    <property type="project" value="InterPro"/>
</dbReference>
<evidence type="ECO:0000313" key="4">
    <source>
        <dbReference type="EMBL" id="AAY50263.1"/>
    </source>
</evidence>
<dbReference type="DNASU" id="999362"/>
<evidence type="ECO:0000256" key="2">
    <source>
        <dbReference type="ARBA" id="ARBA00022801"/>
    </source>
</evidence>
<sequence>MDYRSSPPLCCRAPQGQQRPTFGRKMKSLYLAIQQHESRRWSPVAKVTKNGGVYRLVYTKGAWEVPGFSGFARMEDLYQEYRSAEIFPILKNRTLPRSRPEYQNYILWLGLSPEEHDELDELARSGGIRATDQIELIPAPERKEDGSFEAFFFVRGISYIPGTADIDLKIGDRLFVMKDFQNEQDSAALLLRTGDPVSVVGYAPRYYSHDLSRLAELCPPQDLLVTVERLNNNAPAAYKVLCKVVAPWPAGFDFFGSHVFDEVPKAPVS</sequence>
<dbReference type="AlphaFoldDB" id="A0A0H2XBU3"/>
<dbReference type="Pfam" id="PF08797">
    <property type="entry name" value="HIRAN"/>
    <property type="match status" value="1"/>
</dbReference>
<dbReference type="HOGENOM" id="CLU_088912_0_0_6"/>
<feature type="domain" description="HIRAN" evidence="3">
    <location>
        <begin position="147"/>
        <end position="248"/>
    </location>
</feature>
<evidence type="ECO:0000256" key="1">
    <source>
        <dbReference type="ARBA" id="ARBA00022723"/>
    </source>
</evidence>
<name>A0A0H2XBU3_XANC8</name>
<dbReference type="KEGG" id="xcb:XC_3219"/>
<keyword evidence="1" id="KW-0479">Metal-binding</keyword>
<dbReference type="SMART" id="SM00910">
    <property type="entry name" value="HIRAN"/>
    <property type="match status" value="1"/>
</dbReference>
<reference evidence="4 5" key="1">
    <citation type="journal article" date="2005" name="Genome Res.">
        <title>Comparative and functional genomic analyses of the pathogenicity of phytopathogen Xanthomonas campestris pv. campestris.</title>
        <authorList>
            <person name="Qian W."/>
            <person name="Jia Y."/>
            <person name="Ren S.X."/>
            <person name="He Y.Q."/>
            <person name="Feng J.X."/>
            <person name="Lu L.F."/>
            <person name="Sun Q."/>
            <person name="Ying G."/>
            <person name="Tang D.J."/>
            <person name="Tang H."/>
            <person name="Wu W."/>
            <person name="Hao P."/>
            <person name="Wang L."/>
            <person name="Jiang B.L."/>
            <person name="Zeng S."/>
            <person name="Gu W.Y."/>
            <person name="Lu G."/>
            <person name="Rong L."/>
            <person name="Tian Y."/>
            <person name="Yao Z."/>
            <person name="Fu G."/>
            <person name="Chen B."/>
            <person name="Fang R."/>
            <person name="Qiang B."/>
            <person name="Chen Z."/>
            <person name="Zhao G.P."/>
            <person name="Tang J.L."/>
            <person name="He C."/>
        </authorList>
    </citation>
    <scope>NUCLEOTIDE SEQUENCE [LARGE SCALE GENOMIC DNA]</scope>
    <source>
        <strain evidence="4 5">8004</strain>
    </source>
</reference>
<protein>
    <recommendedName>
        <fullName evidence="3">HIRAN domain-containing protein</fullName>
    </recommendedName>
</protein>
<dbReference type="EMBL" id="CP000050">
    <property type="protein sequence ID" value="AAY50263.1"/>
    <property type="molecule type" value="Genomic_DNA"/>
</dbReference>
<proteinExistence type="predicted"/>
<gene>
    <name evidence="4" type="ordered locus">XC_3219</name>
</gene>
<evidence type="ECO:0000259" key="3">
    <source>
        <dbReference type="SMART" id="SM00910"/>
    </source>
</evidence>
<keyword evidence="2" id="KW-0378">Hydrolase</keyword>
<organism evidence="4 5">
    <name type="scientific">Xanthomonas campestris pv. campestris (strain 8004)</name>
    <dbReference type="NCBI Taxonomy" id="314565"/>
    <lineage>
        <taxon>Bacteria</taxon>
        <taxon>Pseudomonadati</taxon>
        <taxon>Pseudomonadota</taxon>
        <taxon>Gammaproteobacteria</taxon>
        <taxon>Lysobacterales</taxon>
        <taxon>Lysobacteraceae</taxon>
        <taxon>Xanthomonas</taxon>
    </lineage>
</organism>